<dbReference type="AlphaFoldDB" id="A0A426X7H9"/>
<evidence type="ECO:0000313" key="1">
    <source>
        <dbReference type="EMBL" id="RRT35442.1"/>
    </source>
</evidence>
<sequence length="121" mass="13779">MWLRRTPSRQPVWWHLPPEEDDGGESYGRTVHPPCHVERSSCHANYFNRDSKPYPSSSPDAMHAINPKIWTDHVIIDSDLSSFRAWGVGAVKPAMRSPLNPSNPHLPPVLLFPVLRFRFGA</sequence>
<gene>
    <name evidence="1" type="ORF">B296_00033267</name>
</gene>
<dbReference type="Proteomes" id="UP000287651">
    <property type="component" value="Unassembled WGS sequence"/>
</dbReference>
<proteinExistence type="predicted"/>
<accession>A0A426X7H9</accession>
<evidence type="ECO:0000313" key="2">
    <source>
        <dbReference type="Proteomes" id="UP000287651"/>
    </source>
</evidence>
<protein>
    <submittedName>
        <fullName evidence="1">Uncharacterized protein</fullName>
    </submittedName>
</protein>
<comment type="caution">
    <text evidence="1">The sequence shown here is derived from an EMBL/GenBank/DDBJ whole genome shotgun (WGS) entry which is preliminary data.</text>
</comment>
<dbReference type="EMBL" id="AMZH03025056">
    <property type="protein sequence ID" value="RRT35442.1"/>
    <property type="molecule type" value="Genomic_DNA"/>
</dbReference>
<organism evidence="1 2">
    <name type="scientific">Ensete ventricosum</name>
    <name type="common">Abyssinian banana</name>
    <name type="synonym">Musa ensete</name>
    <dbReference type="NCBI Taxonomy" id="4639"/>
    <lineage>
        <taxon>Eukaryota</taxon>
        <taxon>Viridiplantae</taxon>
        <taxon>Streptophyta</taxon>
        <taxon>Embryophyta</taxon>
        <taxon>Tracheophyta</taxon>
        <taxon>Spermatophyta</taxon>
        <taxon>Magnoliopsida</taxon>
        <taxon>Liliopsida</taxon>
        <taxon>Zingiberales</taxon>
        <taxon>Musaceae</taxon>
        <taxon>Ensete</taxon>
    </lineage>
</organism>
<reference evidence="1 2" key="1">
    <citation type="journal article" date="2014" name="Agronomy (Basel)">
        <title>A Draft Genome Sequence for Ensete ventricosum, the Drought-Tolerant Tree Against Hunger.</title>
        <authorList>
            <person name="Harrison J."/>
            <person name="Moore K.A."/>
            <person name="Paszkiewicz K."/>
            <person name="Jones T."/>
            <person name="Grant M."/>
            <person name="Ambacheew D."/>
            <person name="Muzemil S."/>
            <person name="Studholme D.J."/>
        </authorList>
    </citation>
    <scope>NUCLEOTIDE SEQUENCE [LARGE SCALE GENOMIC DNA]</scope>
</reference>
<name>A0A426X7H9_ENSVE</name>